<dbReference type="AlphaFoldDB" id="A0A2N4TQQ9"/>
<sequence>MTMMIDGHGPGYQAVQTRPSLEDCQRTLKKFVDEAASPTVSVQDLVVASRATKDGNAQWWGRDRLNLPADPSDADIDAARTRVGHAMVDEQGATVALRNLDSYLEDGALGDVGKSGVKALVDDVATKIGATSRTVQRANIEVYSGDSSRTDWGQYLEYHQSEAAAAENIADPVKQAFDRGGNPGPDADRAAQTISVVTGQFIDAAAAAQALREAGLPVNAPQRQANAQQLQTELVGGMNRVSDAARVLDAANDTSTALLNGDRDFSYLYKTSALDAADQHTRAFVQQHIPPGLHTVFGYGSPNDAARHKVQDELVQDGVDLSVLLPR</sequence>
<accession>A0A2N4TQQ9</accession>
<protein>
    <submittedName>
        <fullName evidence="1">Uncharacterized protein</fullName>
    </submittedName>
</protein>
<dbReference type="Proteomes" id="UP000234456">
    <property type="component" value="Unassembled WGS sequence"/>
</dbReference>
<evidence type="ECO:0000313" key="2">
    <source>
        <dbReference type="Proteomes" id="UP000234456"/>
    </source>
</evidence>
<reference evidence="1 2" key="1">
    <citation type="submission" date="2017-12" db="EMBL/GenBank/DDBJ databases">
        <title>Draft genome sequence of Ralstonia pickettii 52.</title>
        <authorList>
            <person name="Zheng B."/>
        </authorList>
    </citation>
    <scope>NUCLEOTIDE SEQUENCE [LARGE SCALE GENOMIC DNA]</scope>
    <source>
        <strain evidence="1 2">52</strain>
    </source>
</reference>
<proteinExistence type="predicted"/>
<dbReference type="OrthoDB" id="9883898at2"/>
<comment type="caution">
    <text evidence="1">The sequence shown here is derived from an EMBL/GenBank/DDBJ whole genome shotgun (WGS) entry which is preliminary data.</text>
</comment>
<dbReference type="RefSeq" id="WP_102065182.1">
    <property type="nucleotide sequence ID" value="NZ_PKQE01000002.1"/>
</dbReference>
<evidence type="ECO:0000313" key="1">
    <source>
        <dbReference type="EMBL" id="PLC42033.1"/>
    </source>
</evidence>
<dbReference type="EMBL" id="PKQE01000002">
    <property type="protein sequence ID" value="PLC42033.1"/>
    <property type="molecule type" value="Genomic_DNA"/>
</dbReference>
<name>A0A2N4TQQ9_RALPI</name>
<gene>
    <name evidence="1" type="ORF">C0Q88_08505</name>
</gene>
<organism evidence="1 2">
    <name type="scientific">Ralstonia pickettii</name>
    <name type="common">Burkholderia pickettii</name>
    <dbReference type="NCBI Taxonomy" id="329"/>
    <lineage>
        <taxon>Bacteria</taxon>
        <taxon>Pseudomonadati</taxon>
        <taxon>Pseudomonadota</taxon>
        <taxon>Betaproteobacteria</taxon>
        <taxon>Burkholderiales</taxon>
        <taxon>Burkholderiaceae</taxon>
        <taxon>Ralstonia</taxon>
    </lineage>
</organism>